<comment type="caution">
    <text evidence="3">The sequence shown here is derived from an EMBL/GenBank/DDBJ whole genome shotgun (WGS) entry which is preliminary data.</text>
</comment>
<evidence type="ECO:0000313" key="3">
    <source>
        <dbReference type="EMBL" id="KAL2542377.1"/>
    </source>
</evidence>
<evidence type="ECO:0000259" key="2">
    <source>
        <dbReference type="Pfam" id="PF25597"/>
    </source>
</evidence>
<gene>
    <name evidence="3" type="ORF">Adt_03355</name>
</gene>
<dbReference type="Pfam" id="PF25597">
    <property type="entry name" value="SH3_retrovirus"/>
    <property type="match status" value="1"/>
</dbReference>
<reference evidence="4" key="1">
    <citation type="submission" date="2024-07" db="EMBL/GenBank/DDBJ databases">
        <title>Two chromosome-level genome assemblies of Korean endemic species Abeliophyllum distichum and Forsythia ovata (Oleaceae).</title>
        <authorList>
            <person name="Jang H."/>
        </authorList>
    </citation>
    <scope>NUCLEOTIDE SEQUENCE [LARGE SCALE GENOMIC DNA]</scope>
</reference>
<dbReference type="AlphaFoldDB" id="A0ABD1VYJ3"/>
<feature type="region of interest" description="Disordered" evidence="1">
    <location>
        <begin position="56"/>
        <end position="119"/>
    </location>
</feature>
<evidence type="ECO:0000313" key="4">
    <source>
        <dbReference type="Proteomes" id="UP001604336"/>
    </source>
</evidence>
<feature type="compositionally biased region" description="Basic and acidic residues" evidence="1">
    <location>
        <begin position="58"/>
        <end position="74"/>
    </location>
</feature>
<accession>A0ABD1VYJ3</accession>
<proteinExistence type="predicted"/>
<feature type="domain" description="Retroviral polymerase SH3-like" evidence="2">
    <location>
        <begin position="1"/>
        <end position="49"/>
    </location>
</feature>
<evidence type="ECO:0000256" key="1">
    <source>
        <dbReference type="SAM" id="MobiDB-lite"/>
    </source>
</evidence>
<dbReference type="EMBL" id="JBFOLK010000001">
    <property type="protein sequence ID" value="KAL2542377.1"/>
    <property type="molecule type" value="Genomic_DNA"/>
</dbReference>
<dbReference type="Proteomes" id="UP001604336">
    <property type="component" value="Unassembled WGS sequence"/>
</dbReference>
<sequence length="119" mass="13613">MDPKSDEGVFFGYSENSRAYRVYNMRTQNIIEFLNVVVDDTNDFAEYSQEQVIQTLTKKTEATSEHRNVGKDTDESQNNPGDVTKTNTTKQTEKTEQNNTTADSTDTFEDQSTRRQPPT</sequence>
<dbReference type="InterPro" id="IPR057670">
    <property type="entry name" value="SH3_retrovirus"/>
</dbReference>
<organism evidence="3 4">
    <name type="scientific">Abeliophyllum distichum</name>
    <dbReference type="NCBI Taxonomy" id="126358"/>
    <lineage>
        <taxon>Eukaryota</taxon>
        <taxon>Viridiplantae</taxon>
        <taxon>Streptophyta</taxon>
        <taxon>Embryophyta</taxon>
        <taxon>Tracheophyta</taxon>
        <taxon>Spermatophyta</taxon>
        <taxon>Magnoliopsida</taxon>
        <taxon>eudicotyledons</taxon>
        <taxon>Gunneridae</taxon>
        <taxon>Pentapetalae</taxon>
        <taxon>asterids</taxon>
        <taxon>lamiids</taxon>
        <taxon>Lamiales</taxon>
        <taxon>Oleaceae</taxon>
        <taxon>Forsythieae</taxon>
        <taxon>Abeliophyllum</taxon>
    </lineage>
</organism>
<name>A0ABD1VYJ3_9LAMI</name>
<protein>
    <submittedName>
        <fullName evidence="3">Gag-pol polyprotein</fullName>
    </submittedName>
</protein>
<keyword evidence="4" id="KW-1185">Reference proteome</keyword>